<evidence type="ECO:0000313" key="4">
    <source>
        <dbReference type="Proteomes" id="UP000005459"/>
    </source>
</evidence>
<keyword evidence="4" id="KW-1185">Reference proteome</keyword>
<gene>
    <name evidence="3" type="ORF">ThimaDRAFT_3358</name>
</gene>
<dbReference type="OrthoDB" id="9802627at2"/>
<dbReference type="InterPro" id="IPR000667">
    <property type="entry name" value="Peptidase_S13"/>
</dbReference>
<dbReference type="STRING" id="768671.ThimaDRAFT_3358"/>
<dbReference type="GO" id="GO:0006508">
    <property type="term" value="P:proteolysis"/>
    <property type="evidence" value="ECO:0007669"/>
    <property type="project" value="InterPro"/>
</dbReference>
<dbReference type="PANTHER" id="PTHR30023:SF0">
    <property type="entry name" value="PENICILLIN-SENSITIVE CARBOXYPEPTIDASE A"/>
    <property type="match status" value="1"/>
</dbReference>
<dbReference type="Pfam" id="PF02113">
    <property type="entry name" value="Peptidase_S13"/>
    <property type="match status" value="2"/>
</dbReference>
<proteinExistence type="inferred from homology"/>
<protein>
    <submittedName>
        <fullName evidence="3">Peptidase S13 D-Ala-D-Ala carboxypeptidase C</fullName>
    </submittedName>
</protein>
<dbReference type="MEROPS" id="S13.003"/>
<keyword evidence="3" id="KW-0645">Protease</keyword>
<dbReference type="AlphaFoldDB" id="F9UEK5"/>
<accession>F9UEK5</accession>
<dbReference type="PANTHER" id="PTHR30023">
    <property type="entry name" value="D-ALANYL-D-ALANINE CARBOXYPEPTIDASE"/>
    <property type="match status" value="1"/>
</dbReference>
<name>F9UEK5_9GAMM</name>
<comment type="similarity">
    <text evidence="1">Belongs to the peptidase S13 family.</text>
</comment>
<evidence type="ECO:0000256" key="1">
    <source>
        <dbReference type="ARBA" id="ARBA00006096"/>
    </source>
</evidence>
<dbReference type="Proteomes" id="UP000005459">
    <property type="component" value="Unassembled WGS sequence"/>
</dbReference>
<dbReference type="Gene3D" id="3.40.710.10">
    <property type="entry name" value="DD-peptidase/beta-lactamase superfamily"/>
    <property type="match status" value="1"/>
</dbReference>
<sequence>MIAFSIPPQSRTRPPSTPLGLVRLGLTFRLALVLAAVLAAPTALADPVAQVRALPQASLLLQENGRDLIATRADTPRIPASTMKVLTAFAALETWGRNHRFETDFYTDDAGWLWVKGYADPYLVSEELDKVVSALSAKGLRRITGIGLDDSFFSPDVEIAGRSSTDNPYDAPVTALAANFNTLNLIRTGDSIKSAEPQTPLTDSARRFGMAGAAGKQRVNLRERDKALRYFGELLAAKLEGAGIQAGEQQRIAPMPRNAKRIYRHANSRTLAEMVSPMLKYSNNFIANALFLRLADPKGTGQVTMGGAKRAMTDFSRKRFGWRDFTIDDGAGLSRANRLSARQLVELLDAFVPYRDLMPQQDGNPAVRAKTGTLRGVSTYAGYVRRGGSWEPFALMINEPVDGAIRQRVASSLAR</sequence>
<dbReference type="GO" id="GO:0004185">
    <property type="term" value="F:serine-type carboxypeptidase activity"/>
    <property type="evidence" value="ECO:0007669"/>
    <property type="project" value="InterPro"/>
</dbReference>
<dbReference type="eggNOG" id="COG2027">
    <property type="taxonomic scope" value="Bacteria"/>
</dbReference>
<dbReference type="PATRIC" id="fig|768671.3.peg.3548"/>
<dbReference type="EMBL" id="AFWV01000011">
    <property type="protein sequence ID" value="EGV17326.1"/>
    <property type="molecule type" value="Genomic_DNA"/>
</dbReference>
<reference evidence="3 4" key="1">
    <citation type="submission" date="2011-06" db="EMBL/GenBank/DDBJ databases">
        <title>The draft genome of Thiocapsa marina 5811.</title>
        <authorList>
            <consortium name="US DOE Joint Genome Institute (JGI-PGF)"/>
            <person name="Lucas S."/>
            <person name="Han J."/>
            <person name="Cheng J.-F."/>
            <person name="Goodwin L."/>
            <person name="Pitluck S."/>
            <person name="Peters L."/>
            <person name="Land M.L."/>
            <person name="Hauser L."/>
            <person name="Vogl K."/>
            <person name="Liu Z."/>
            <person name="Imhoff J."/>
            <person name="Thiel V."/>
            <person name="Frigaard N.-U."/>
            <person name="Bryant D."/>
            <person name="Woyke T.J."/>
        </authorList>
    </citation>
    <scope>NUCLEOTIDE SEQUENCE [LARGE SCALE GENOMIC DNA]</scope>
    <source>
        <strain evidence="3 4">5811</strain>
    </source>
</reference>
<dbReference type="RefSeq" id="WP_007194230.1">
    <property type="nucleotide sequence ID" value="NZ_AFWV01000011.1"/>
</dbReference>
<dbReference type="Gene3D" id="3.50.80.20">
    <property type="entry name" value="D-Ala-D-Ala carboxypeptidase C, peptidase S13"/>
    <property type="match status" value="1"/>
</dbReference>
<dbReference type="InterPro" id="IPR012338">
    <property type="entry name" value="Beta-lactam/transpept-like"/>
</dbReference>
<keyword evidence="3" id="KW-0121">Carboxypeptidase</keyword>
<evidence type="ECO:0000313" key="3">
    <source>
        <dbReference type="EMBL" id="EGV17326.1"/>
    </source>
</evidence>
<dbReference type="GO" id="GO:0000270">
    <property type="term" value="P:peptidoglycan metabolic process"/>
    <property type="evidence" value="ECO:0007669"/>
    <property type="project" value="TreeGrafter"/>
</dbReference>
<dbReference type="PRINTS" id="PR00922">
    <property type="entry name" value="DADACBPTASE3"/>
</dbReference>
<keyword evidence="2" id="KW-0378">Hydrolase</keyword>
<dbReference type="SUPFAM" id="SSF56601">
    <property type="entry name" value="beta-lactamase/transpeptidase-like"/>
    <property type="match status" value="1"/>
</dbReference>
<evidence type="ECO:0000256" key="2">
    <source>
        <dbReference type="ARBA" id="ARBA00022801"/>
    </source>
</evidence>
<organism evidence="3 4">
    <name type="scientific">Thiocapsa marina 5811</name>
    <dbReference type="NCBI Taxonomy" id="768671"/>
    <lineage>
        <taxon>Bacteria</taxon>
        <taxon>Pseudomonadati</taxon>
        <taxon>Pseudomonadota</taxon>
        <taxon>Gammaproteobacteria</taxon>
        <taxon>Chromatiales</taxon>
        <taxon>Chromatiaceae</taxon>
        <taxon>Thiocapsa</taxon>
    </lineage>
</organism>